<evidence type="ECO:0000313" key="1">
    <source>
        <dbReference type="EMBL" id="AJY46279.1"/>
    </source>
</evidence>
<dbReference type="HOGENOM" id="CLU_156359_1_1_5"/>
<dbReference type="OrthoDB" id="5420070at2"/>
<dbReference type="AlphaFoldDB" id="A0A0D5LPW9"/>
<dbReference type="PATRIC" id="fig|1486262.3.peg.2549"/>
<keyword evidence="2" id="KW-1185">Reference proteome</keyword>
<dbReference type="InterPro" id="IPR006279">
    <property type="entry name" value="SoxD"/>
</dbReference>
<dbReference type="GO" id="GO:0008115">
    <property type="term" value="F:sarcosine oxidase activity"/>
    <property type="evidence" value="ECO:0007669"/>
    <property type="project" value="InterPro"/>
</dbReference>
<dbReference type="GO" id="GO:0046653">
    <property type="term" value="P:tetrahydrofolate metabolic process"/>
    <property type="evidence" value="ECO:0007669"/>
    <property type="project" value="InterPro"/>
</dbReference>
<dbReference type="KEGG" id="mey:TM49_12320"/>
<dbReference type="Pfam" id="PF04267">
    <property type="entry name" value="SoxD"/>
    <property type="match status" value="1"/>
</dbReference>
<dbReference type="RefSeq" id="WP_045681614.1">
    <property type="nucleotide sequence ID" value="NZ_CP010803.1"/>
</dbReference>
<accession>A0A0D5LPW9</accession>
<dbReference type="InterPro" id="IPR038561">
    <property type="entry name" value="SoxD_sf"/>
</dbReference>
<name>A0A0D5LPW9_MAREN</name>
<reference evidence="1 2" key="1">
    <citation type="journal article" date="2015" name="Genome Announc.">
        <title>Complete genome sequence of Martelella endophytica YC6887, which has antifungal activity associated with a halophyte.</title>
        <authorList>
            <person name="Khan A."/>
            <person name="Khan H."/>
            <person name="Chung E.J."/>
            <person name="Hossain M.T."/>
            <person name="Chung Y.R."/>
        </authorList>
    </citation>
    <scope>NUCLEOTIDE SEQUENCE [LARGE SCALE GENOMIC DNA]</scope>
    <source>
        <strain evidence="1">YC6887</strain>
    </source>
</reference>
<proteinExistence type="predicted"/>
<dbReference type="Proteomes" id="UP000032611">
    <property type="component" value="Chromosome"/>
</dbReference>
<dbReference type="EMBL" id="CP010803">
    <property type="protein sequence ID" value="AJY46279.1"/>
    <property type="molecule type" value="Genomic_DNA"/>
</dbReference>
<organism evidence="1 2">
    <name type="scientific">Martelella endophytica</name>
    <dbReference type="NCBI Taxonomy" id="1486262"/>
    <lineage>
        <taxon>Bacteria</taxon>
        <taxon>Pseudomonadati</taxon>
        <taxon>Pseudomonadota</taxon>
        <taxon>Alphaproteobacteria</taxon>
        <taxon>Hyphomicrobiales</taxon>
        <taxon>Aurantimonadaceae</taxon>
        <taxon>Martelella</taxon>
    </lineage>
</organism>
<dbReference type="Gene3D" id="3.30.2270.10">
    <property type="entry name" value="Folate-binding superfamily"/>
    <property type="match status" value="1"/>
</dbReference>
<evidence type="ECO:0000313" key="2">
    <source>
        <dbReference type="Proteomes" id="UP000032611"/>
    </source>
</evidence>
<sequence length="92" mass="10578">MASLISCPHCGSRPKEEFTVKGAVVKRPEPDAGETAWMDYVYLRDNPRGRYREYWHHTSACRRWLIVTRDTVTHEIESTIDAAEAGRAEVRS</sequence>
<gene>
    <name evidence="1" type="ORF">TM49_12320</name>
</gene>
<protein>
    <submittedName>
        <fullName evidence="1">Sarcosine oxidase subunit delta</fullName>
    </submittedName>
</protein>
<dbReference type="STRING" id="1486262.TM49_12320"/>